<evidence type="ECO:0000313" key="2">
    <source>
        <dbReference type="Proteomes" id="UP001165653"/>
    </source>
</evidence>
<comment type="caution">
    <text evidence="1">The sequence shown here is derived from an EMBL/GenBank/DDBJ whole genome shotgun (WGS) entry which is preliminary data.</text>
</comment>
<keyword evidence="2" id="KW-1185">Reference proteome</keyword>
<dbReference type="RefSeq" id="WP_264510228.1">
    <property type="nucleotide sequence ID" value="NZ_JAPDDR010000001.1"/>
</dbReference>
<accession>A0ABT3FX37</accession>
<reference evidence="1" key="1">
    <citation type="submission" date="2022-10" db="EMBL/GenBank/DDBJ databases">
        <title>Luteolibacter sp. GHJ8, whole genome shotgun sequencing project.</title>
        <authorList>
            <person name="Zhao G."/>
            <person name="Shen L."/>
        </authorList>
    </citation>
    <scope>NUCLEOTIDE SEQUENCE</scope>
    <source>
        <strain evidence="1">GHJ8</strain>
    </source>
</reference>
<gene>
    <name evidence="1" type="ORF">OJ996_00970</name>
</gene>
<dbReference type="EMBL" id="JAPDDR010000001">
    <property type="protein sequence ID" value="MCW1912123.1"/>
    <property type="molecule type" value="Genomic_DNA"/>
</dbReference>
<name>A0ABT3FX37_9BACT</name>
<evidence type="ECO:0000313" key="1">
    <source>
        <dbReference type="EMBL" id="MCW1912123.1"/>
    </source>
</evidence>
<sequence length="68" mass="7940">MTKLPDVIKERPEDCELGEVVLPESVPHWDGRIRLVEFHRTRQGPDEKPWIFAASYKGLDPVGWKRVE</sequence>
<protein>
    <submittedName>
        <fullName evidence="1">Uncharacterized protein</fullName>
    </submittedName>
</protein>
<proteinExistence type="predicted"/>
<dbReference type="Proteomes" id="UP001165653">
    <property type="component" value="Unassembled WGS sequence"/>
</dbReference>
<organism evidence="1 2">
    <name type="scientific">Luteolibacter rhizosphaerae</name>
    <dbReference type="NCBI Taxonomy" id="2989719"/>
    <lineage>
        <taxon>Bacteria</taxon>
        <taxon>Pseudomonadati</taxon>
        <taxon>Verrucomicrobiota</taxon>
        <taxon>Verrucomicrobiia</taxon>
        <taxon>Verrucomicrobiales</taxon>
        <taxon>Verrucomicrobiaceae</taxon>
        <taxon>Luteolibacter</taxon>
    </lineage>
</organism>